<evidence type="ECO:0000313" key="1">
    <source>
        <dbReference type="EMBL" id="MDQ7877439.1"/>
    </source>
</evidence>
<comment type="caution">
    <text evidence="1">The sequence shown here is derived from an EMBL/GenBank/DDBJ whole genome shotgun (WGS) entry which is preliminary data.</text>
</comment>
<dbReference type="RefSeq" id="WP_308866881.1">
    <property type="nucleotide sequence ID" value="NZ_JAVFWO010000002.1"/>
</dbReference>
<accession>A0ABU0Z0S4</accession>
<sequence length="71" mass="7343">MAVERFGGVGNFVGVREGVQMVKVREYWADDFGMPFSTGTASVQASGGEIGISYPGGPGFGLPILETASCP</sequence>
<organism evidence="1 2">
    <name type="scientific">Microbacterium psychrotolerans</name>
    <dbReference type="NCBI Taxonomy" id="3068321"/>
    <lineage>
        <taxon>Bacteria</taxon>
        <taxon>Bacillati</taxon>
        <taxon>Actinomycetota</taxon>
        <taxon>Actinomycetes</taxon>
        <taxon>Micrococcales</taxon>
        <taxon>Microbacteriaceae</taxon>
        <taxon>Microbacterium</taxon>
    </lineage>
</organism>
<name>A0ABU0Z0S4_9MICO</name>
<proteinExistence type="predicted"/>
<reference evidence="1 2" key="1">
    <citation type="submission" date="2023-08" db="EMBL/GenBank/DDBJ databases">
        <title>Microbacterium psychrotolerans sp. nov., a psychrotolerant bacterium isolated from soil in Heilongjiang Province, China.</title>
        <authorList>
            <person name="An P."/>
            <person name="Zhao D."/>
            <person name="Xiang H."/>
        </authorList>
    </citation>
    <scope>NUCLEOTIDE SEQUENCE [LARGE SCALE GENOMIC DNA]</scope>
    <source>
        <strain evidence="1 2">QXD-8</strain>
    </source>
</reference>
<keyword evidence="2" id="KW-1185">Reference proteome</keyword>
<gene>
    <name evidence="1" type="ORF">Q9R08_05555</name>
</gene>
<evidence type="ECO:0000313" key="2">
    <source>
        <dbReference type="Proteomes" id="UP001235133"/>
    </source>
</evidence>
<protein>
    <submittedName>
        <fullName evidence="1">Uncharacterized protein</fullName>
    </submittedName>
</protein>
<dbReference type="Proteomes" id="UP001235133">
    <property type="component" value="Unassembled WGS sequence"/>
</dbReference>
<dbReference type="EMBL" id="JAVFWO010000002">
    <property type="protein sequence ID" value="MDQ7877439.1"/>
    <property type="molecule type" value="Genomic_DNA"/>
</dbReference>